<sequence>MVVGSECFEGIWRLPKKGSKVVLVYDYFTREILGTLFERTELCAYDINQSYNLEDDDDYRIPSPDQPAIYFLKPTIRNVEMIISDASISRYKSFHCCFSSPIPYYLARYLASRPSGHSTIHVHNNHFLEFVTLREDLFFLVPDNPKLNTKSFSLQLNDPTATPSDIELVIDKIATGLFSVLSTLDVVPFITCPPGGDAQKVASLLDQRLRHHLQLLGHTNFLFSDSNRRPLLCLFDRNFELSVAIQHDFRYAPLVQDVFAPTSNRVTVQGQTIALEGDDFFWTANGSADFSAIAAKLDAQAIKYIHDAQQPCTHDWIDSLKWPPPLPDVMARMPNLLALKYLTNIHTDIENALRLEVTQRSLDYFAGKECQMMVRGGGGIDFDDLLDALRRKGNKMDRLRFAIMFLLSTDSIPQLQVDQVESALQDSEIDTSAFQYVKKLKSLNAALVKNRGHDKSSAMAEMVEALMEGPEIESGYLMFDPKSNSAAATSPNKKGGTFKDAIVFVVGDGNYAEYEYLQELANRGQQPRKRIIYGSTEILSGGEFIEQLTLLR</sequence>
<dbReference type="GO" id="GO:0016192">
    <property type="term" value="P:vesicle-mediated transport"/>
    <property type="evidence" value="ECO:0007669"/>
    <property type="project" value="InterPro"/>
</dbReference>
<dbReference type="OrthoDB" id="10251230at2759"/>
<proteinExistence type="inferred from homology"/>
<evidence type="ECO:0000256" key="1">
    <source>
        <dbReference type="ARBA" id="ARBA00009884"/>
    </source>
</evidence>
<comment type="caution">
    <text evidence="2">The sequence shown here is derived from an EMBL/GenBank/DDBJ whole genome shotgun (WGS) entry which is preliminary data.</text>
</comment>
<dbReference type="InterPro" id="IPR001619">
    <property type="entry name" value="Sec1-like"/>
</dbReference>
<comment type="similarity">
    <text evidence="1">Belongs to the STXBP/unc-18/SEC1 family.</text>
</comment>
<dbReference type="InterPro" id="IPR027482">
    <property type="entry name" value="Sec1-like_dom2"/>
</dbReference>
<dbReference type="PANTHER" id="PTHR11679">
    <property type="entry name" value="VESICLE PROTEIN SORTING-ASSOCIATED"/>
    <property type="match status" value="1"/>
</dbReference>
<dbReference type="STRING" id="35608.A0A2U1MES5"/>
<dbReference type="Gene3D" id="3.40.50.2060">
    <property type="match status" value="1"/>
</dbReference>
<dbReference type="InterPro" id="IPR043154">
    <property type="entry name" value="Sec-1-like_dom1"/>
</dbReference>
<name>A0A2U1MES5_ARTAN</name>
<accession>A0A2U1MES5</accession>
<dbReference type="AlphaFoldDB" id="A0A2U1MES5"/>
<reference evidence="2 3" key="1">
    <citation type="journal article" date="2018" name="Mol. Plant">
        <title>The genome of Artemisia annua provides insight into the evolution of Asteraceae family and artemisinin biosynthesis.</title>
        <authorList>
            <person name="Shen Q."/>
            <person name="Zhang L."/>
            <person name="Liao Z."/>
            <person name="Wang S."/>
            <person name="Yan T."/>
            <person name="Shi P."/>
            <person name="Liu M."/>
            <person name="Fu X."/>
            <person name="Pan Q."/>
            <person name="Wang Y."/>
            <person name="Lv Z."/>
            <person name="Lu X."/>
            <person name="Zhang F."/>
            <person name="Jiang W."/>
            <person name="Ma Y."/>
            <person name="Chen M."/>
            <person name="Hao X."/>
            <person name="Li L."/>
            <person name="Tang Y."/>
            <person name="Lv G."/>
            <person name="Zhou Y."/>
            <person name="Sun X."/>
            <person name="Brodelius P.E."/>
            <person name="Rose J.K.C."/>
            <person name="Tang K."/>
        </authorList>
    </citation>
    <scope>NUCLEOTIDE SEQUENCE [LARGE SCALE GENOMIC DNA]</scope>
    <source>
        <strain evidence="3">cv. Huhao1</strain>
        <tissue evidence="2">Leaf</tissue>
    </source>
</reference>
<evidence type="ECO:0000313" key="3">
    <source>
        <dbReference type="Proteomes" id="UP000245207"/>
    </source>
</evidence>
<keyword evidence="3" id="KW-1185">Reference proteome</keyword>
<evidence type="ECO:0000313" key="2">
    <source>
        <dbReference type="EMBL" id="PWA59747.1"/>
    </source>
</evidence>
<dbReference type="EMBL" id="PKPP01005545">
    <property type="protein sequence ID" value="PWA59747.1"/>
    <property type="molecule type" value="Genomic_DNA"/>
</dbReference>
<dbReference type="Pfam" id="PF00995">
    <property type="entry name" value="Sec1"/>
    <property type="match status" value="1"/>
</dbReference>
<gene>
    <name evidence="2" type="ORF">CTI12_AA387970</name>
</gene>
<dbReference type="Gene3D" id="3.40.50.1910">
    <property type="match status" value="2"/>
</dbReference>
<dbReference type="InterPro" id="IPR036045">
    <property type="entry name" value="Sec1-like_sf"/>
</dbReference>
<dbReference type="SUPFAM" id="SSF56815">
    <property type="entry name" value="Sec1/munc18-like (SM) proteins"/>
    <property type="match status" value="1"/>
</dbReference>
<dbReference type="PIRSF" id="PIRSF005715">
    <property type="entry name" value="VPS45_Sec1"/>
    <property type="match status" value="1"/>
</dbReference>
<protein>
    <submittedName>
        <fullName evidence="2">Sec1/munc18-like (SM) proteins superfamily</fullName>
    </submittedName>
</protein>
<dbReference type="Proteomes" id="UP000245207">
    <property type="component" value="Unassembled WGS sequence"/>
</dbReference>
<organism evidence="2 3">
    <name type="scientific">Artemisia annua</name>
    <name type="common">Sweet wormwood</name>
    <dbReference type="NCBI Taxonomy" id="35608"/>
    <lineage>
        <taxon>Eukaryota</taxon>
        <taxon>Viridiplantae</taxon>
        <taxon>Streptophyta</taxon>
        <taxon>Embryophyta</taxon>
        <taxon>Tracheophyta</taxon>
        <taxon>Spermatophyta</taxon>
        <taxon>Magnoliopsida</taxon>
        <taxon>eudicotyledons</taxon>
        <taxon>Gunneridae</taxon>
        <taxon>Pentapetalae</taxon>
        <taxon>asterids</taxon>
        <taxon>campanulids</taxon>
        <taxon>Asterales</taxon>
        <taxon>Asteraceae</taxon>
        <taxon>Asteroideae</taxon>
        <taxon>Anthemideae</taxon>
        <taxon>Artemisiinae</taxon>
        <taxon>Artemisia</taxon>
    </lineage>
</organism>